<name>A0AAN8PHV3_PATCE</name>
<sequence>MLSKVFLFVIFSHISVSFCGEYCQNYDTYVYISTYKYCDDGCCGRTYNDETPCCVPSNGGAVAGGVITTLIVIGIICFVIFRVKYRSNRVTVVSSSAPSTSVTVATTHQATSQAPQYYPPPPVQPQYHQPGQPSYPPPYSTGTSHSYSTKTQYM</sequence>
<keyword evidence="2" id="KW-0472">Membrane</keyword>
<dbReference type="Proteomes" id="UP001347796">
    <property type="component" value="Unassembled WGS sequence"/>
</dbReference>
<feature type="chain" id="PRO_5042862497" description="Cysteine and tyrosine-rich protein 1" evidence="3">
    <location>
        <begin position="20"/>
        <end position="154"/>
    </location>
</feature>
<evidence type="ECO:0000313" key="4">
    <source>
        <dbReference type="EMBL" id="KAK6176459.1"/>
    </source>
</evidence>
<keyword evidence="2" id="KW-0812">Transmembrane</keyword>
<evidence type="ECO:0000256" key="1">
    <source>
        <dbReference type="SAM" id="MobiDB-lite"/>
    </source>
</evidence>
<gene>
    <name evidence="4" type="ORF">SNE40_014744</name>
</gene>
<dbReference type="AlphaFoldDB" id="A0AAN8PHV3"/>
<keyword evidence="5" id="KW-1185">Reference proteome</keyword>
<feature type="region of interest" description="Disordered" evidence="1">
    <location>
        <begin position="111"/>
        <end position="154"/>
    </location>
</feature>
<protein>
    <recommendedName>
        <fullName evidence="6">Cysteine and tyrosine-rich protein 1</fullName>
    </recommendedName>
</protein>
<keyword evidence="2" id="KW-1133">Transmembrane helix</keyword>
<evidence type="ECO:0000256" key="3">
    <source>
        <dbReference type="SAM" id="SignalP"/>
    </source>
</evidence>
<evidence type="ECO:0000256" key="2">
    <source>
        <dbReference type="SAM" id="Phobius"/>
    </source>
</evidence>
<proteinExistence type="predicted"/>
<reference evidence="4 5" key="1">
    <citation type="submission" date="2024-01" db="EMBL/GenBank/DDBJ databases">
        <title>The genome of the rayed Mediterranean limpet Patella caerulea (Linnaeus, 1758).</title>
        <authorList>
            <person name="Anh-Thu Weber A."/>
            <person name="Halstead-Nussloch G."/>
        </authorList>
    </citation>
    <scope>NUCLEOTIDE SEQUENCE [LARGE SCALE GENOMIC DNA]</scope>
    <source>
        <strain evidence="4">AATW-2023a</strain>
        <tissue evidence="4">Whole specimen</tissue>
    </source>
</reference>
<feature type="signal peptide" evidence="3">
    <location>
        <begin position="1"/>
        <end position="19"/>
    </location>
</feature>
<comment type="caution">
    <text evidence="4">The sequence shown here is derived from an EMBL/GenBank/DDBJ whole genome shotgun (WGS) entry which is preliminary data.</text>
</comment>
<evidence type="ECO:0008006" key="6">
    <source>
        <dbReference type="Google" id="ProtNLM"/>
    </source>
</evidence>
<organism evidence="4 5">
    <name type="scientific">Patella caerulea</name>
    <name type="common">Rayed Mediterranean limpet</name>
    <dbReference type="NCBI Taxonomy" id="87958"/>
    <lineage>
        <taxon>Eukaryota</taxon>
        <taxon>Metazoa</taxon>
        <taxon>Spiralia</taxon>
        <taxon>Lophotrochozoa</taxon>
        <taxon>Mollusca</taxon>
        <taxon>Gastropoda</taxon>
        <taxon>Patellogastropoda</taxon>
        <taxon>Patelloidea</taxon>
        <taxon>Patellidae</taxon>
        <taxon>Patella</taxon>
    </lineage>
</organism>
<accession>A0AAN8PHV3</accession>
<keyword evidence="3" id="KW-0732">Signal</keyword>
<dbReference type="EMBL" id="JAZGQO010000010">
    <property type="protein sequence ID" value="KAK6176459.1"/>
    <property type="molecule type" value="Genomic_DNA"/>
</dbReference>
<feature type="transmembrane region" description="Helical" evidence="2">
    <location>
        <begin position="61"/>
        <end position="81"/>
    </location>
</feature>
<evidence type="ECO:0000313" key="5">
    <source>
        <dbReference type="Proteomes" id="UP001347796"/>
    </source>
</evidence>